<dbReference type="Proteomes" id="UP000184128">
    <property type="component" value="Unassembled WGS sequence"/>
</dbReference>
<dbReference type="AlphaFoldDB" id="A0A1M4WRT3"/>
<accession>A0A1M4WRT3</accession>
<dbReference type="PANTHER" id="PTHR37804:SF1">
    <property type="entry name" value="CDAA REGULATORY PROTEIN CDAR"/>
    <property type="match status" value="1"/>
</dbReference>
<dbReference type="STRING" id="1121025.SAMN02745249_01252"/>
<dbReference type="RefSeq" id="WP_073297886.1">
    <property type="nucleotide sequence ID" value="NZ_FQUF01000017.1"/>
</dbReference>
<dbReference type="PANTHER" id="PTHR37804">
    <property type="entry name" value="CDAA REGULATORY PROTEIN CDAR"/>
    <property type="match status" value="1"/>
</dbReference>
<dbReference type="OrthoDB" id="2139417at2"/>
<dbReference type="Gene3D" id="2.170.120.40">
    <property type="entry name" value="YbbR-like domain"/>
    <property type="match status" value="2"/>
</dbReference>
<evidence type="ECO:0000313" key="2">
    <source>
        <dbReference type="Proteomes" id="UP000184128"/>
    </source>
</evidence>
<protein>
    <submittedName>
        <fullName evidence="1">YbbR domain-containing protein</fullName>
    </submittedName>
</protein>
<organism evidence="1 2">
    <name type="scientific">Atopostipes suicloacalis DSM 15692</name>
    <dbReference type="NCBI Taxonomy" id="1121025"/>
    <lineage>
        <taxon>Bacteria</taxon>
        <taxon>Bacillati</taxon>
        <taxon>Bacillota</taxon>
        <taxon>Bacilli</taxon>
        <taxon>Lactobacillales</taxon>
        <taxon>Carnobacteriaceae</taxon>
        <taxon>Atopostipes</taxon>
    </lineage>
</organism>
<evidence type="ECO:0000313" key="1">
    <source>
        <dbReference type="EMBL" id="SHE83946.1"/>
    </source>
</evidence>
<name>A0A1M4WRT3_9LACT</name>
<reference evidence="1 2" key="1">
    <citation type="submission" date="2016-11" db="EMBL/GenBank/DDBJ databases">
        <authorList>
            <person name="Jaros S."/>
            <person name="Januszkiewicz K."/>
            <person name="Wedrychowicz H."/>
        </authorList>
    </citation>
    <scope>NUCLEOTIDE SEQUENCE [LARGE SCALE GENOMIC DNA]</scope>
    <source>
        <strain evidence="1 2">DSM 15692</strain>
    </source>
</reference>
<dbReference type="Pfam" id="PF07949">
    <property type="entry name" value="YbbR"/>
    <property type="match status" value="3"/>
</dbReference>
<dbReference type="EMBL" id="FQUF01000017">
    <property type="protein sequence ID" value="SHE83946.1"/>
    <property type="molecule type" value="Genomic_DNA"/>
</dbReference>
<dbReference type="InterPro" id="IPR053154">
    <property type="entry name" value="c-di-AMP_regulator"/>
</dbReference>
<keyword evidence="2" id="KW-1185">Reference proteome</keyword>
<dbReference type="InterPro" id="IPR012505">
    <property type="entry name" value="YbbR"/>
</dbReference>
<gene>
    <name evidence="1" type="ORF">SAMN02745249_01252</name>
</gene>
<sequence>MKRIFSIALAVGLFLFVNYENQTRFRSNNPTDSASISGSEIITNLPIEVNIDSDHFFVSGIPDSATVRIEGPQAVLFQTVATQNFTVETPDLNELGEGTHQIELQVNGLSSDLTASVSPSRVTLTIEEKRVEQHEIAVEISEDLSLAEGYEIVEPTLSNNLVSLTGAASTMENIDKVIVEIASDETKINEDILLLAPILVLDKDGNPLNVNANPSQVEIHAPVVRTQKEVPIVLREGSGKASGYSYELKLSNSEAESVTVRGEPDAIDELQNFPITVDFDNITESTLVTVPIESLPEGIEEINKESVEVLIDVTNNKDN</sequence>
<proteinExistence type="predicted"/>
<dbReference type="Gene3D" id="2.170.120.30">
    <property type="match status" value="1"/>
</dbReference>